<comment type="catalytic activity">
    <reaction evidence="1">
        <text>ATP + protein L-histidine = ADP + protein N-phospho-L-histidine.</text>
        <dbReference type="EC" id="2.7.13.3"/>
    </reaction>
</comment>
<evidence type="ECO:0000256" key="4">
    <source>
        <dbReference type="ARBA" id="ARBA00022475"/>
    </source>
</evidence>
<feature type="transmembrane region" description="Helical" evidence="14">
    <location>
        <begin position="6"/>
        <end position="29"/>
    </location>
</feature>
<dbReference type="SUPFAM" id="SSF47384">
    <property type="entry name" value="Homodimeric domain of signal transducing histidine kinase"/>
    <property type="match status" value="1"/>
</dbReference>
<dbReference type="RefSeq" id="WP_058294763.1">
    <property type="nucleotide sequence ID" value="NZ_CAMRXB010000039.1"/>
</dbReference>
<keyword evidence="4" id="KW-1003">Cell membrane</keyword>
<dbReference type="Pfam" id="PF00672">
    <property type="entry name" value="HAMP"/>
    <property type="match status" value="1"/>
</dbReference>
<keyword evidence="6" id="KW-0808">Transferase</keyword>
<dbReference type="InterPro" id="IPR003660">
    <property type="entry name" value="HAMP_dom"/>
</dbReference>
<feature type="domain" description="Histidine kinase" evidence="15">
    <location>
        <begin position="264"/>
        <end position="482"/>
    </location>
</feature>
<accession>A0A2A7MGX7</accession>
<evidence type="ECO:0000256" key="2">
    <source>
        <dbReference type="ARBA" id="ARBA00004651"/>
    </source>
</evidence>
<feature type="domain" description="HAMP" evidence="16">
    <location>
        <begin position="197"/>
        <end position="249"/>
    </location>
</feature>
<dbReference type="SMART" id="SM00387">
    <property type="entry name" value="HATPase_c"/>
    <property type="match status" value="1"/>
</dbReference>
<dbReference type="Gene3D" id="1.10.287.130">
    <property type="match status" value="1"/>
</dbReference>
<dbReference type="PRINTS" id="PR00344">
    <property type="entry name" value="BCTRLSENSOR"/>
</dbReference>
<feature type="transmembrane region" description="Helical" evidence="14">
    <location>
        <begin position="167"/>
        <end position="191"/>
    </location>
</feature>
<dbReference type="InterPro" id="IPR003594">
    <property type="entry name" value="HATPase_dom"/>
</dbReference>
<dbReference type="PANTHER" id="PTHR45528">
    <property type="entry name" value="SENSOR HISTIDINE KINASE CPXA"/>
    <property type="match status" value="1"/>
</dbReference>
<keyword evidence="12" id="KW-0902">Two-component regulatory system</keyword>
<evidence type="ECO:0000256" key="10">
    <source>
        <dbReference type="ARBA" id="ARBA00022840"/>
    </source>
</evidence>
<dbReference type="GO" id="GO:0005524">
    <property type="term" value="F:ATP binding"/>
    <property type="evidence" value="ECO:0007669"/>
    <property type="project" value="UniProtKB-KW"/>
</dbReference>
<dbReference type="InterPro" id="IPR004358">
    <property type="entry name" value="Sig_transdc_His_kin-like_C"/>
</dbReference>
<sequence length="484" mass="56155">MTIKKSIVISNILMLLIPVVSIISISTIIKEPFLRLVESKMNDYELNTPGAYFVQDRLRLDFKKLEDEEYFKRLPFELEEMLKPEGYNLFIKYGNEILFSNITENDKKSISTIGSELLEQSNSLVLEVNHISLVKTNFFHKGKVVEIVTINSSYEPAKFDMGKHMRAYFLTYISLVGLISILVITLTNGILSNRIARSIIRPLDLLRYWADQIKKGNLDFEVNYSKDDEFKKVCSDFDEMRIRLKESIDTRIKYEENRKELMAGISHDLRTPLTAIKGYVEGLRDNVANTPEKQKKYLNTIYYKACDMDRLVEELFLFSKLDTGKFPFKFDIIKINDYINNFYLKIKEEFLNKGLEIFLVNDCNEKDKVNIDCKQMDRVLLNIIENSYKYKKDSIGTCKINMYEKENDIVIKISDNGKGVSEEELEKIFISFYRCDPSRTKTNEGSGLGLAIAKQIIDNHKGKIRAYSNNGLVIEILIPKILSD</sequence>
<evidence type="ECO:0000256" key="8">
    <source>
        <dbReference type="ARBA" id="ARBA00022741"/>
    </source>
</evidence>
<dbReference type="InterPro" id="IPR036097">
    <property type="entry name" value="HisK_dim/P_sf"/>
</dbReference>
<dbReference type="Gene3D" id="6.10.340.10">
    <property type="match status" value="1"/>
</dbReference>
<dbReference type="Pfam" id="PF00512">
    <property type="entry name" value="HisKA"/>
    <property type="match status" value="1"/>
</dbReference>
<evidence type="ECO:0000256" key="7">
    <source>
        <dbReference type="ARBA" id="ARBA00022692"/>
    </source>
</evidence>
<dbReference type="PROSITE" id="PS50885">
    <property type="entry name" value="HAMP"/>
    <property type="match status" value="1"/>
</dbReference>
<dbReference type="CDD" id="cd06225">
    <property type="entry name" value="HAMP"/>
    <property type="match status" value="1"/>
</dbReference>
<proteinExistence type="predicted"/>
<evidence type="ECO:0000256" key="12">
    <source>
        <dbReference type="ARBA" id="ARBA00023012"/>
    </source>
</evidence>
<dbReference type="GO" id="GO:0000155">
    <property type="term" value="F:phosphorelay sensor kinase activity"/>
    <property type="evidence" value="ECO:0007669"/>
    <property type="project" value="InterPro"/>
</dbReference>
<evidence type="ECO:0000256" key="11">
    <source>
        <dbReference type="ARBA" id="ARBA00022989"/>
    </source>
</evidence>
<evidence type="ECO:0000313" key="17">
    <source>
        <dbReference type="EMBL" id="PEG30591.1"/>
    </source>
</evidence>
<evidence type="ECO:0000256" key="3">
    <source>
        <dbReference type="ARBA" id="ARBA00012438"/>
    </source>
</evidence>
<dbReference type="InterPro" id="IPR005467">
    <property type="entry name" value="His_kinase_dom"/>
</dbReference>
<comment type="subcellular location">
    <subcellularLocation>
        <location evidence="2">Cell membrane</location>
        <topology evidence="2">Multi-pass membrane protein</topology>
    </subcellularLocation>
</comment>
<evidence type="ECO:0000256" key="9">
    <source>
        <dbReference type="ARBA" id="ARBA00022777"/>
    </source>
</evidence>
<keyword evidence="18" id="KW-1185">Reference proteome</keyword>
<dbReference type="InterPro" id="IPR050398">
    <property type="entry name" value="HssS/ArlS-like"/>
</dbReference>
<dbReference type="AlphaFoldDB" id="A0A2A7MGX7"/>
<keyword evidence="8" id="KW-0547">Nucleotide-binding</keyword>
<keyword evidence="7 14" id="KW-0812">Transmembrane</keyword>
<dbReference type="STRING" id="137838.GCA_001458595_01930"/>
<name>A0A2A7MGX7_9CLOT</name>
<keyword evidence="11 14" id="KW-1133">Transmembrane helix</keyword>
<evidence type="ECO:0000259" key="16">
    <source>
        <dbReference type="PROSITE" id="PS50885"/>
    </source>
</evidence>
<dbReference type="FunFam" id="3.30.565.10:FF:000006">
    <property type="entry name" value="Sensor histidine kinase WalK"/>
    <property type="match status" value="1"/>
</dbReference>
<dbReference type="PANTHER" id="PTHR45528:SF1">
    <property type="entry name" value="SENSOR HISTIDINE KINASE CPXA"/>
    <property type="match status" value="1"/>
</dbReference>
<dbReference type="InterPro" id="IPR036890">
    <property type="entry name" value="HATPase_C_sf"/>
</dbReference>
<keyword evidence="5" id="KW-0597">Phosphoprotein</keyword>
<dbReference type="SMART" id="SM00304">
    <property type="entry name" value="HAMP"/>
    <property type="match status" value="1"/>
</dbReference>
<dbReference type="Gene3D" id="3.30.565.10">
    <property type="entry name" value="Histidine kinase-like ATPase, C-terminal domain"/>
    <property type="match status" value="1"/>
</dbReference>
<dbReference type="Proteomes" id="UP000220840">
    <property type="component" value="Unassembled WGS sequence"/>
</dbReference>
<protein>
    <recommendedName>
        <fullName evidence="3">histidine kinase</fullName>
        <ecNumber evidence="3">2.7.13.3</ecNumber>
    </recommendedName>
</protein>
<evidence type="ECO:0000313" key="18">
    <source>
        <dbReference type="Proteomes" id="UP000220840"/>
    </source>
</evidence>
<reference evidence="17 18" key="1">
    <citation type="submission" date="2017-10" db="EMBL/GenBank/DDBJ databases">
        <title>Effective Description of Clostridium neonatale sp. nov. linked to necrotizing enterocolitis in neonates and a clarification of species assignable to the genus Clostridium (Prazmowski 1880) emend. Lawson and Rainey 2016.</title>
        <authorList>
            <person name="Bernard K."/>
            <person name="Burdz T."/>
            <person name="Wiebe D."/>
            <person name="Balcewich B."/>
            <person name="Alfa M."/>
            <person name="Bernier A.-M."/>
        </authorList>
    </citation>
    <scope>NUCLEOTIDE SEQUENCE [LARGE SCALE GENOMIC DNA]</scope>
    <source>
        <strain evidence="17 18">LCDC99A005</strain>
    </source>
</reference>
<evidence type="ECO:0000256" key="14">
    <source>
        <dbReference type="SAM" id="Phobius"/>
    </source>
</evidence>
<dbReference type="Pfam" id="PF02518">
    <property type="entry name" value="HATPase_c"/>
    <property type="match status" value="1"/>
</dbReference>
<gene>
    <name evidence="17" type="ORF">CQ394_02385</name>
</gene>
<evidence type="ECO:0000256" key="5">
    <source>
        <dbReference type="ARBA" id="ARBA00022553"/>
    </source>
</evidence>
<keyword evidence="10" id="KW-0067">ATP-binding</keyword>
<dbReference type="SUPFAM" id="SSF55874">
    <property type="entry name" value="ATPase domain of HSP90 chaperone/DNA topoisomerase II/histidine kinase"/>
    <property type="match status" value="1"/>
</dbReference>
<dbReference type="CDD" id="cd00082">
    <property type="entry name" value="HisKA"/>
    <property type="match status" value="1"/>
</dbReference>
<dbReference type="GO" id="GO:0005886">
    <property type="term" value="C:plasma membrane"/>
    <property type="evidence" value="ECO:0007669"/>
    <property type="project" value="UniProtKB-SubCell"/>
</dbReference>
<dbReference type="FunFam" id="1.10.287.130:FF:000001">
    <property type="entry name" value="Two-component sensor histidine kinase"/>
    <property type="match status" value="1"/>
</dbReference>
<dbReference type="InterPro" id="IPR003661">
    <property type="entry name" value="HisK_dim/P_dom"/>
</dbReference>
<evidence type="ECO:0000256" key="13">
    <source>
        <dbReference type="ARBA" id="ARBA00023136"/>
    </source>
</evidence>
<dbReference type="EC" id="2.7.13.3" evidence="3"/>
<organism evidence="17 18">
    <name type="scientific">Clostridium neonatale</name>
    <dbReference type="NCBI Taxonomy" id="137838"/>
    <lineage>
        <taxon>Bacteria</taxon>
        <taxon>Bacillati</taxon>
        <taxon>Bacillota</taxon>
        <taxon>Clostridia</taxon>
        <taxon>Eubacteriales</taxon>
        <taxon>Clostridiaceae</taxon>
        <taxon>Clostridium</taxon>
    </lineage>
</organism>
<evidence type="ECO:0000256" key="1">
    <source>
        <dbReference type="ARBA" id="ARBA00000085"/>
    </source>
</evidence>
<dbReference type="OrthoDB" id="335833at2"/>
<keyword evidence="9 17" id="KW-0418">Kinase</keyword>
<keyword evidence="13 14" id="KW-0472">Membrane</keyword>
<dbReference type="SUPFAM" id="SSF158472">
    <property type="entry name" value="HAMP domain-like"/>
    <property type="match status" value="1"/>
</dbReference>
<dbReference type="PROSITE" id="PS50109">
    <property type="entry name" value="HIS_KIN"/>
    <property type="match status" value="1"/>
</dbReference>
<evidence type="ECO:0000259" key="15">
    <source>
        <dbReference type="PROSITE" id="PS50109"/>
    </source>
</evidence>
<dbReference type="SMART" id="SM00388">
    <property type="entry name" value="HisKA"/>
    <property type="match status" value="1"/>
</dbReference>
<dbReference type="EMBL" id="PDCJ01000001">
    <property type="protein sequence ID" value="PEG30591.1"/>
    <property type="molecule type" value="Genomic_DNA"/>
</dbReference>
<evidence type="ECO:0000256" key="6">
    <source>
        <dbReference type="ARBA" id="ARBA00022679"/>
    </source>
</evidence>
<comment type="caution">
    <text evidence="17">The sequence shown here is derived from an EMBL/GenBank/DDBJ whole genome shotgun (WGS) entry which is preliminary data.</text>
</comment>